<dbReference type="GO" id="GO:0005524">
    <property type="term" value="F:ATP binding"/>
    <property type="evidence" value="ECO:0007669"/>
    <property type="project" value="InterPro"/>
</dbReference>
<feature type="domain" description="ATP-grasp" evidence="1">
    <location>
        <begin position="2"/>
        <end position="58"/>
    </location>
</feature>
<sequence>NELSLKAAHAVGGGIVAIDIMEEKDGYLVNEVNHTMEFKNSISTTGVNIPRQMVEYVIAKAKGEII</sequence>
<organism evidence="2">
    <name type="scientific">marine sediment metagenome</name>
    <dbReference type="NCBI Taxonomy" id="412755"/>
    <lineage>
        <taxon>unclassified sequences</taxon>
        <taxon>metagenomes</taxon>
        <taxon>ecological metagenomes</taxon>
    </lineage>
</organism>
<dbReference type="InterPro" id="IPR011761">
    <property type="entry name" value="ATP-grasp"/>
</dbReference>
<comment type="caution">
    <text evidence="2">The sequence shown here is derived from an EMBL/GenBank/DDBJ whole genome shotgun (WGS) entry which is preliminary data.</text>
</comment>
<dbReference type="Gene3D" id="3.30.470.20">
    <property type="entry name" value="ATP-grasp fold, B domain"/>
    <property type="match status" value="1"/>
</dbReference>
<dbReference type="Pfam" id="PF08443">
    <property type="entry name" value="RimK"/>
    <property type="match status" value="1"/>
</dbReference>
<dbReference type="PROSITE" id="PS50975">
    <property type="entry name" value="ATP_GRASP"/>
    <property type="match status" value="1"/>
</dbReference>
<evidence type="ECO:0000259" key="1">
    <source>
        <dbReference type="PROSITE" id="PS50975"/>
    </source>
</evidence>
<proteinExistence type="predicted"/>
<dbReference type="GO" id="GO:0046872">
    <property type="term" value="F:metal ion binding"/>
    <property type="evidence" value="ECO:0007669"/>
    <property type="project" value="InterPro"/>
</dbReference>
<accession>A0A0F8XPJ1</accession>
<dbReference type="SUPFAM" id="SSF56059">
    <property type="entry name" value="Glutathione synthetase ATP-binding domain-like"/>
    <property type="match status" value="1"/>
</dbReference>
<dbReference type="InterPro" id="IPR013651">
    <property type="entry name" value="ATP-grasp_RimK-type"/>
</dbReference>
<name>A0A0F8XPJ1_9ZZZZ</name>
<reference evidence="2" key="1">
    <citation type="journal article" date="2015" name="Nature">
        <title>Complex archaea that bridge the gap between prokaryotes and eukaryotes.</title>
        <authorList>
            <person name="Spang A."/>
            <person name="Saw J.H."/>
            <person name="Jorgensen S.L."/>
            <person name="Zaremba-Niedzwiedzka K."/>
            <person name="Martijn J."/>
            <person name="Lind A.E."/>
            <person name="van Eijk R."/>
            <person name="Schleper C."/>
            <person name="Guy L."/>
            <person name="Ettema T.J."/>
        </authorList>
    </citation>
    <scope>NUCLEOTIDE SEQUENCE</scope>
</reference>
<feature type="non-terminal residue" evidence="2">
    <location>
        <position position="1"/>
    </location>
</feature>
<evidence type="ECO:0000313" key="2">
    <source>
        <dbReference type="EMBL" id="KKK70937.1"/>
    </source>
</evidence>
<dbReference type="AlphaFoldDB" id="A0A0F8XPJ1"/>
<gene>
    <name evidence="2" type="ORF">LCGC14_2918990</name>
</gene>
<dbReference type="EMBL" id="LAZR01057957">
    <property type="protein sequence ID" value="KKK70937.1"/>
    <property type="molecule type" value="Genomic_DNA"/>
</dbReference>
<protein>
    <recommendedName>
        <fullName evidence="1">ATP-grasp domain-containing protein</fullName>
    </recommendedName>
</protein>